<dbReference type="OrthoDB" id="4849252at2759"/>
<gene>
    <name evidence="2" type="ORF">RAG0_11047</name>
</gene>
<keyword evidence="3" id="KW-1185">Reference proteome</keyword>
<accession>A0A1E1L2A9</accession>
<name>A0A1E1L2A9_9HELO</name>
<dbReference type="EMBL" id="FJUX01000070">
    <property type="protein sequence ID" value="CZT04657.1"/>
    <property type="molecule type" value="Genomic_DNA"/>
</dbReference>
<organism evidence="2 3">
    <name type="scientific">Rhynchosporium agropyri</name>
    <dbReference type="NCBI Taxonomy" id="914238"/>
    <lineage>
        <taxon>Eukaryota</taxon>
        <taxon>Fungi</taxon>
        <taxon>Dikarya</taxon>
        <taxon>Ascomycota</taxon>
        <taxon>Pezizomycotina</taxon>
        <taxon>Leotiomycetes</taxon>
        <taxon>Helotiales</taxon>
        <taxon>Ploettnerulaceae</taxon>
        <taxon>Rhynchosporium</taxon>
    </lineage>
</organism>
<feature type="compositionally biased region" description="Low complexity" evidence="1">
    <location>
        <begin position="265"/>
        <end position="284"/>
    </location>
</feature>
<feature type="region of interest" description="Disordered" evidence="1">
    <location>
        <begin position="207"/>
        <end position="372"/>
    </location>
</feature>
<evidence type="ECO:0000313" key="2">
    <source>
        <dbReference type="EMBL" id="CZT04657.1"/>
    </source>
</evidence>
<reference evidence="3" key="1">
    <citation type="submission" date="2016-03" db="EMBL/GenBank/DDBJ databases">
        <authorList>
            <person name="Guldener U."/>
        </authorList>
    </citation>
    <scope>NUCLEOTIDE SEQUENCE [LARGE SCALE GENOMIC DNA]</scope>
    <source>
        <strain evidence="3">04CH-RAC-A.6.1</strain>
    </source>
</reference>
<dbReference type="Proteomes" id="UP000178912">
    <property type="component" value="Unassembled WGS sequence"/>
</dbReference>
<evidence type="ECO:0000256" key="1">
    <source>
        <dbReference type="SAM" id="MobiDB-lite"/>
    </source>
</evidence>
<feature type="compositionally biased region" description="Polar residues" evidence="1">
    <location>
        <begin position="285"/>
        <end position="303"/>
    </location>
</feature>
<dbReference type="AlphaFoldDB" id="A0A1E1L2A9"/>
<sequence length="512" mass="56827">MAEAAVGLAASVVAIVAAADTAKKICGFLIDLAKQLPVASDEIKDLASDLEIFYIAVHASLDNLQRYAKIPSFKQSPILKVLLERGGFELLQQKSRRTKRRIQKAWKVAKFIQIDTSFFKNTLTGLNWLYRKPELMALRFDLGFYQANISFILDSIDRDMKCDALAELEKHQGTVPEIMVTNLLVEIERLQSQIDVHVRTIALSQEREERQRIKQSKSSVQSDERLPRSESLQDILIDHGTSATKRKQAPRSDDLTPASLSSAKSSTCRRSYVSTTSTSTVPSTAPKQSESSISQQYFSENTPPVNPTALLPEPLQLRTEQSRSSFENRDGAPSLQPASKHPQLRHRQQRISGLSAQRDPAPPSSSNTVRDFTSVKPASNYLQRFNGSETMGGISGYIIANGVSVPTTANLDPGFPQNLISLGYAASLGLIVKPHENADDLGLQEVVIEFPEGEVRSSGEVTFEWSAGHSLHKPPFNIRCLVYEHGVRNLVLGQPFLKRKKRYWNSGKDGEV</sequence>
<evidence type="ECO:0000313" key="3">
    <source>
        <dbReference type="Proteomes" id="UP000178912"/>
    </source>
</evidence>
<protein>
    <submittedName>
        <fullName evidence="2">Uncharacterized protein</fullName>
    </submittedName>
</protein>
<proteinExistence type="predicted"/>